<dbReference type="GO" id="GO:0005886">
    <property type="term" value="C:plasma membrane"/>
    <property type="evidence" value="ECO:0007669"/>
    <property type="project" value="UniProtKB-SubCell"/>
</dbReference>
<dbReference type="PANTHER" id="PTHR21143:SF133">
    <property type="entry name" value="GUSTATORY AND PHEROMONE RECEPTOR 32A-RELATED"/>
    <property type="match status" value="1"/>
</dbReference>
<keyword evidence="2" id="KW-1003">Cell membrane</keyword>
<evidence type="ECO:0000256" key="1">
    <source>
        <dbReference type="ARBA" id="ARBA00004651"/>
    </source>
</evidence>
<accession>A0A1I8NGN2</accession>
<evidence type="ECO:0000256" key="2">
    <source>
        <dbReference type="ARBA" id="ARBA00022475"/>
    </source>
</evidence>
<evidence type="ECO:0000256" key="4">
    <source>
        <dbReference type="ARBA" id="ARBA00022989"/>
    </source>
</evidence>
<dbReference type="InterPro" id="IPR013604">
    <property type="entry name" value="7TM_chemorcpt"/>
</dbReference>
<dbReference type="GO" id="GO:0008049">
    <property type="term" value="P:male courtship behavior"/>
    <property type="evidence" value="ECO:0007669"/>
    <property type="project" value="TreeGrafter"/>
</dbReference>
<sequence>MSWYIAMSYAAVFIATIWINGLLVLMHFSVVKIMETWMRFLNHQLRTTTSNEAKILHRILSKRSRLIGITTKEINRNYGFVLLLIIGFVAATGASGPFYLVTQYYVQRGTQPTWYMVMITFNSLVWDSPMITILLAMSTCDGYNNEVRETSKILCRMSTMDCQFKRMIDKFLWINLHEKPILNAMGFFVISRKSVFQCLAFIISIMLVLVQFKEMESVTDNQS</sequence>
<dbReference type="Pfam" id="PF08395">
    <property type="entry name" value="7tm_7"/>
    <property type="match status" value="1"/>
</dbReference>
<organism evidence="8">
    <name type="scientific">Musca domestica</name>
    <name type="common">House fly</name>
    <dbReference type="NCBI Taxonomy" id="7370"/>
    <lineage>
        <taxon>Eukaryota</taxon>
        <taxon>Metazoa</taxon>
        <taxon>Ecdysozoa</taxon>
        <taxon>Arthropoda</taxon>
        <taxon>Hexapoda</taxon>
        <taxon>Insecta</taxon>
        <taxon>Pterygota</taxon>
        <taxon>Neoptera</taxon>
        <taxon>Endopterygota</taxon>
        <taxon>Diptera</taxon>
        <taxon>Brachycera</taxon>
        <taxon>Muscomorpha</taxon>
        <taxon>Muscoidea</taxon>
        <taxon>Muscidae</taxon>
        <taxon>Musca</taxon>
    </lineage>
</organism>
<dbReference type="VEuPathDB" id="VectorBase:MDOMA2_006224"/>
<dbReference type="GO" id="GO:0007635">
    <property type="term" value="P:chemosensory behavior"/>
    <property type="evidence" value="ECO:0007669"/>
    <property type="project" value="TreeGrafter"/>
</dbReference>
<evidence type="ECO:0000256" key="6">
    <source>
        <dbReference type="ARBA" id="ARBA00023170"/>
    </source>
</evidence>
<comment type="subcellular location">
    <subcellularLocation>
        <location evidence="1">Cell membrane</location>
        <topology evidence="1">Multi-pass membrane protein</topology>
    </subcellularLocation>
</comment>
<keyword evidence="4" id="KW-1133">Transmembrane helix</keyword>
<proteinExistence type="predicted"/>
<dbReference type="VEuPathDB" id="VectorBase:MDOA014947"/>
<keyword evidence="6" id="KW-0675">Receptor</keyword>
<dbReference type="AlphaFoldDB" id="A0A1I8NGN2"/>
<name>A0A1I8NGN2_MUSDO</name>
<dbReference type="GO" id="GO:0007165">
    <property type="term" value="P:signal transduction"/>
    <property type="evidence" value="ECO:0007669"/>
    <property type="project" value="UniProtKB-KW"/>
</dbReference>
<dbReference type="EnsemblMetazoa" id="MDOA014947-RB">
    <property type="protein sequence ID" value="MDOA014947-PB"/>
    <property type="gene ID" value="MDOA014947"/>
</dbReference>
<dbReference type="GO" id="GO:0030424">
    <property type="term" value="C:axon"/>
    <property type="evidence" value="ECO:0007669"/>
    <property type="project" value="TreeGrafter"/>
</dbReference>
<reference evidence="8" key="1">
    <citation type="submission" date="2020-05" db="UniProtKB">
        <authorList>
            <consortium name="EnsemblMetazoa"/>
        </authorList>
    </citation>
    <scope>IDENTIFICATION</scope>
    <source>
        <strain evidence="8">Aabys</strain>
    </source>
</reference>
<evidence type="ECO:0000256" key="7">
    <source>
        <dbReference type="ARBA" id="ARBA00023224"/>
    </source>
</evidence>
<evidence type="ECO:0000313" key="8">
    <source>
        <dbReference type="EnsemblMetazoa" id="MDOA014947-PB"/>
    </source>
</evidence>
<evidence type="ECO:0000256" key="3">
    <source>
        <dbReference type="ARBA" id="ARBA00022692"/>
    </source>
</evidence>
<protein>
    <recommendedName>
        <fullName evidence="9">Gustatory receptor</fullName>
    </recommendedName>
</protein>
<evidence type="ECO:0000256" key="5">
    <source>
        <dbReference type="ARBA" id="ARBA00023136"/>
    </source>
</evidence>
<keyword evidence="5" id="KW-0472">Membrane</keyword>
<evidence type="ECO:0008006" key="9">
    <source>
        <dbReference type="Google" id="ProtNLM"/>
    </source>
</evidence>
<keyword evidence="3" id="KW-0812">Transmembrane</keyword>
<dbReference type="GO" id="GO:0030425">
    <property type="term" value="C:dendrite"/>
    <property type="evidence" value="ECO:0007669"/>
    <property type="project" value="TreeGrafter"/>
</dbReference>
<dbReference type="PANTHER" id="PTHR21143">
    <property type="entry name" value="INVERTEBRATE GUSTATORY RECEPTOR"/>
    <property type="match status" value="1"/>
</dbReference>
<dbReference type="GO" id="GO:0043025">
    <property type="term" value="C:neuronal cell body"/>
    <property type="evidence" value="ECO:0007669"/>
    <property type="project" value="TreeGrafter"/>
</dbReference>
<keyword evidence="7" id="KW-0807">Transducer</keyword>
<dbReference type="GO" id="GO:0050909">
    <property type="term" value="P:sensory perception of taste"/>
    <property type="evidence" value="ECO:0007669"/>
    <property type="project" value="InterPro"/>
</dbReference>